<dbReference type="Pfam" id="PF07833">
    <property type="entry name" value="Cu_amine_oxidN1"/>
    <property type="match status" value="1"/>
</dbReference>
<dbReference type="EMBL" id="CP001034">
    <property type="protein sequence ID" value="ACB85997.1"/>
    <property type="molecule type" value="Genomic_DNA"/>
</dbReference>
<dbReference type="Gene3D" id="3.30.457.10">
    <property type="entry name" value="Copper amine oxidase-like, N-terminal domain"/>
    <property type="match status" value="1"/>
</dbReference>
<dbReference type="AlphaFoldDB" id="B2A0W7"/>
<dbReference type="InterPro" id="IPR012854">
    <property type="entry name" value="Cu_amine_oxidase-like_N"/>
</dbReference>
<dbReference type="eggNOG" id="COG2333">
    <property type="taxonomic scope" value="Bacteria"/>
</dbReference>
<dbReference type="InParanoid" id="B2A0W7"/>
<dbReference type="SMART" id="SM00849">
    <property type="entry name" value="Lactamase_B"/>
    <property type="match status" value="1"/>
</dbReference>
<dbReference type="CDD" id="cd07731">
    <property type="entry name" value="ComA-like_MBL-fold"/>
    <property type="match status" value="1"/>
</dbReference>
<evidence type="ECO:0000259" key="2">
    <source>
        <dbReference type="SMART" id="SM00849"/>
    </source>
</evidence>
<evidence type="ECO:0000313" key="3">
    <source>
        <dbReference type="EMBL" id="ACB85997.1"/>
    </source>
</evidence>
<feature type="domain" description="Metallo-beta-lactamase" evidence="2">
    <location>
        <begin position="208"/>
        <end position="406"/>
    </location>
</feature>
<dbReference type="PANTHER" id="PTHR30619:SF1">
    <property type="entry name" value="RECOMBINATION PROTEIN 2"/>
    <property type="match status" value="1"/>
</dbReference>
<dbReference type="STRING" id="457570.Nther_2432"/>
<feature type="region of interest" description="Disordered" evidence="1">
    <location>
        <begin position="160"/>
        <end position="194"/>
    </location>
</feature>
<proteinExistence type="predicted"/>
<keyword evidence="4" id="KW-1185">Reference proteome</keyword>
<dbReference type="SUPFAM" id="SSF56281">
    <property type="entry name" value="Metallo-hydrolase/oxidoreductase"/>
    <property type="match status" value="1"/>
</dbReference>
<accession>B2A0W7</accession>
<sequence>MKKLIYVLTVIAIIFYLVHIAREPPKQVDFKIDGQDLNITVNPIKPADEVLIPARFIFEPLGGELNWNGEKQITSISFEDKYIEFPIDSKEITVNNSKRKLADPIILQENRTYIPLEFAQEVLTAEARWNSATNTVVLDIPEKAFNRDFAEVKEKVQSYQKAREKSQDYTTDPKETAKEATNNKKNKQENSDPVKSEELIAHFIDVGQGDAIFIETPCDSHILVDAGQNWEGETVVTYLEELEINEIAKVVATHPHADHIGGLTDIYKNFEVDVTYDSGYEHDTQTYQEYYDLANKNSDFQIARTGDTLDLSCLEAEFIYPPEGKGEAEEVEVHDLNLILNINYGKQSILLTGDAEIPAEKEIIANHSELLPSDILKVGHHGSETSTSEDFLEIVDPEAAVIQVGEDNRYDHPHDEVLSRLEDNGAKIYRNDYHGNIVITIEDSNWEANVEPWN</sequence>
<dbReference type="SUPFAM" id="SSF55383">
    <property type="entry name" value="Copper amine oxidase, domain N"/>
    <property type="match status" value="1"/>
</dbReference>
<dbReference type="PANTHER" id="PTHR30619">
    <property type="entry name" value="DNA INTERNALIZATION/COMPETENCE PROTEIN COMEC/REC2"/>
    <property type="match status" value="1"/>
</dbReference>
<dbReference type="InterPro" id="IPR036582">
    <property type="entry name" value="Mao_N_sf"/>
</dbReference>
<dbReference type="OrthoDB" id="9761531at2"/>
<reference evidence="3 4" key="2">
    <citation type="journal article" date="2011" name="J. Bacteriol.">
        <title>Complete genome sequence of the anaerobic, halophilic alkalithermophile Natranaerobius thermophilus JW/NM-WN-LF.</title>
        <authorList>
            <person name="Zhao B."/>
            <person name="Mesbah N.M."/>
            <person name="Dalin E."/>
            <person name="Goodwin L."/>
            <person name="Nolan M."/>
            <person name="Pitluck S."/>
            <person name="Chertkov O."/>
            <person name="Brettin T.S."/>
            <person name="Han J."/>
            <person name="Larimer F.W."/>
            <person name="Land M.L."/>
            <person name="Hauser L."/>
            <person name="Kyrpides N."/>
            <person name="Wiegel J."/>
        </authorList>
    </citation>
    <scope>NUCLEOTIDE SEQUENCE [LARGE SCALE GENOMIC DNA]</scope>
    <source>
        <strain evidence="4">ATCC BAA-1301 / DSM 18059 / JW/NM-WN-LF</strain>
    </source>
</reference>
<dbReference type="Pfam" id="PF00753">
    <property type="entry name" value="Lactamase_B"/>
    <property type="match status" value="1"/>
</dbReference>
<evidence type="ECO:0000313" key="4">
    <source>
        <dbReference type="Proteomes" id="UP000001683"/>
    </source>
</evidence>
<dbReference type="Proteomes" id="UP000001683">
    <property type="component" value="Chromosome"/>
</dbReference>
<gene>
    <name evidence="3" type="ordered locus">Nther_2432</name>
</gene>
<name>B2A0W7_NATTJ</name>
<reference evidence="3 4" key="1">
    <citation type="submission" date="2008-04" db="EMBL/GenBank/DDBJ databases">
        <title>Complete sequence of chromosome of Natranaerobius thermophilus JW/NM-WN-LF.</title>
        <authorList>
            <consortium name="US DOE Joint Genome Institute"/>
            <person name="Copeland A."/>
            <person name="Lucas S."/>
            <person name="Lapidus A."/>
            <person name="Glavina del Rio T."/>
            <person name="Dalin E."/>
            <person name="Tice H."/>
            <person name="Bruce D."/>
            <person name="Goodwin L."/>
            <person name="Pitluck S."/>
            <person name="Chertkov O."/>
            <person name="Brettin T."/>
            <person name="Detter J.C."/>
            <person name="Han C."/>
            <person name="Kuske C.R."/>
            <person name="Schmutz J."/>
            <person name="Larimer F."/>
            <person name="Land M."/>
            <person name="Hauser L."/>
            <person name="Kyrpides N."/>
            <person name="Lykidis A."/>
            <person name="Mesbah N.M."/>
            <person name="Wiegel J."/>
        </authorList>
    </citation>
    <scope>NUCLEOTIDE SEQUENCE [LARGE SCALE GENOMIC DNA]</scope>
    <source>
        <strain evidence="4">ATCC BAA-1301 / DSM 18059 / JW/NM-WN-LF</strain>
    </source>
</reference>
<dbReference type="InterPro" id="IPR052159">
    <property type="entry name" value="Competence_DNA_uptake"/>
</dbReference>
<evidence type="ECO:0000256" key="1">
    <source>
        <dbReference type="SAM" id="MobiDB-lite"/>
    </source>
</evidence>
<organism evidence="3 4">
    <name type="scientific">Natranaerobius thermophilus (strain ATCC BAA-1301 / DSM 18059 / JW/NM-WN-LF)</name>
    <dbReference type="NCBI Taxonomy" id="457570"/>
    <lineage>
        <taxon>Bacteria</taxon>
        <taxon>Bacillati</taxon>
        <taxon>Bacillota</taxon>
        <taxon>Clostridia</taxon>
        <taxon>Natranaerobiales</taxon>
        <taxon>Natranaerobiaceae</taxon>
        <taxon>Natranaerobius</taxon>
    </lineage>
</organism>
<dbReference type="InterPro" id="IPR001279">
    <property type="entry name" value="Metallo-B-lactamas"/>
</dbReference>
<dbReference type="Gene3D" id="3.60.15.10">
    <property type="entry name" value="Ribonuclease Z/Hydroxyacylglutathione hydrolase-like"/>
    <property type="match status" value="1"/>
</dbReference>
<dbReference type="InterPro" id="IPR036866">
    <property type="entry name" value="RibonucZ/Hydroxyglut_hydro"/>
</dbReference>
<dbReference type="InterPro" id="IPR035681">
    <property type="entry name" value="ComA-like_MBL"/>
</dbReference>
<dbReference type="RefSeq" id="WP_012448843.1">
    <property type="nucleotide sequence ID" value="NC_010718.1"/>
</dbReference>
<dbReference type="HOGENOM" id="CLU_010363_0_1_9"/>
<protein>
    <submittedName>
        <fullName evidence="3">Copper amine oxidase domain protein</fullName>
    </submittedName>
</protein>
<dbReference type="KEGG" id="nth:Nther_2432"/>